<keyword evidence="2" id="KW-1185">Reference proteome</keyword>
<protein>
    <submittedName>
        <fullName evidence="1">Uncharacterized protein</fullName>
    </submittedName>
</protein>
<dbReference type="Proteomes" id="UP000800097">
    <property type="component" value="Unassembled WGS sequence"/>
</dbReference>
<gene>
    <name evidence="1" type="ORF">EI97DRAFT_6195</name>
</gene>
<dbReference type="EMBL" id="ML986484">
    <property type="protein sequence ID" value="KAF2280705.1"/>
    <property type="molecule type" value="Genomic_DNA"/>
</dbReference>
<evidence type="ECO:0000313" key="2">
    <source>
        <dbReference type="Proteomes" id="UP000800097"/>
    </source>
</evidence>
<organism evidence="1 2">
    <name type="scientific">Westerdykella ornata</name>
    <dbReference type="NCBI Taxonomy" id="318751"/>
    <lineage>
        <taxon>Eukaryota</taxon>
        <taxon>Fungi</taxon>
        <taxon>Dikarya</taxon>
        <taxon>Ascomycota</taxon>
        <taxon>Pezizomycotina</taxon>
        <taxon>Dothideomycetes</taxon>
        <taxon>Pleosporomycetidae</taxon>
        <taxon>Pleosporales</taxon>
        <taxon>Sporormiaceae</taxon>
        <taxon>Westerdykella</taxon>
    </lineage>
</organism>
<name>A0A6A6JWU5_WESOR</name>
<sequence>MQKSTKKHTTPRYSQLVTHATTQRALHGLCMVDRTRGPIFRVLWSYVKEVHIKYIHIPQNAWRITSCGSPGFKAHVCSEVETRMVISGRYFWYMIAHRNTKSVVHC</sequence>
<accession>A0A6A6JWU5</accession>
<reference evidence="1" key="1">
    <citation type="journal article" date="2020" name="Stud. Mycol.">
        <title>101 Dothideomycetes genomes: a test case for predicting lifestyles and emergence of pathogens.</title>
        <authorList>
            <person name="Haridas S."/>
            <person name="Albert R."/>
            <person name="Binder M."/>
            <person name="Bloem J."/>
            <person name="Labutti K."/>
            <person name="Salamov A."/>
            <person name="Andreopoulos B."/>
            <person name="Baker S."/>
            <person name="Barry K."/>
            <person name="Bills G."/>
            <person name="Bluhm B."/>
            <person name="Cannon C."/>
            <person name="Castanera R."/>
            <person name="Culley D."/>
            <person name="Daum C."/>
            <person name="Ezra D."/>
            <person name="Gonzalez J."/>
            <person name="Henrissat B."/>
            <person name="Kuo A."/>
            <person name="Liang C."/>
            <person name="Lipzen A."/>
            <person name="Lutzoni F."/>
            <person name="Magnuson J."/>
            <person name="Mondo S."/>
            <person name="Nolan M."/>
            <person name="Ohm R."/>
            <person name="Pangilinan J."/>
            <person name="Park H.-J."/>
            <person name="Ramirez L."/>
            <person name="Alfaro M."/>
            <person name="Sun H."/>
            <person name="Tritt A."/>
            <person name="Yoshinaga Y."/>
            <person name="Zwiers L.-H."/>
            <person name="Turgeon B."/>
            <person name="Goodwin S."/>
            <person name="Spatafora J."/>
            <person name="Crous P."/>
            <person name="Grigoriev I."/>
        </authorList>
    </citation>
    <scope>NUCLEOTIDE SEQUENCE</scope>
    <source>
        <strain evidence="1">CBS 379.55</strain>
    </source>
</reference>
<proteinExistence type="predicted"/>
<evidence type="ECO:0000313" key="1">
    <source>
        <dbReference type="EMBL" id="KAF2280705.1"/>
    </source>
</evidence>
<dbReference type="AlphaFoldDB" id="A0A6A6JWU5"/>